<comment type="caution">
    <text evidence="1">The sequence shown here is derived from an EMBL/GenBank/DDBJ whole genome shotgun (WGS) entry which is preliminary data.</text>
</comment>
<keyword evidence="2" id="KW-1185">Reference proteome</keyword>
<name>A0ACC2IW40_9PEZI</name>
<dbReference type="EMBL" id="JAPESX010000894">
    <property type="protein sequence ID" value="KAJ8119327.1"/>
    <property type="molecule type" value="Genomic_DNA"/>
</dbReference>
<protein>
    <submittedName>
        <fullName evidence="1">Uncharacterized protein</fullName>
    </submittedName>
</protein>
<sequence>MYAFAQGILAESAEKKAAEGSGQSVLGGGIGCEAVDIAVTTEPYFHAKSQAIAASDFYHGIGESGQLEKVVGIANAVKSEQVYLAGYDTLIRIFNQKYYPDNSMKASLGPFFAHARLRITMRTDDNWGTAAEQISYLDELRTGKLEEAGDKIGRRSEGSWVRT</sequence>
<accession>A0ACC2IW40</accession>
<organism evidence="1 2">
    <name type="scientific">Nemania bipapillata</name>
    <dbReference type="NCBI Taxonomy" id="110536"/>
    <lineage>
        <taxon>Eukaryota</taxon>
        <taxon>Fungi</taxon>
        <taxon>Dikarya</taxon>
        <taxon>Ascomycota</taxon>
        <taxon>Pezizomycotina</taxon>
        <taxon>Sordariomycetes</taxon>
        <taxon>Xylariomycetidae</taxon>
        <taxon>Xylariales</taxon>
        <taxon>Xylariaceae</taxon>
        <taxon>Nemania</taxon>
    </lineage>
</organism>
<dbReference type="Proteomes" id="UP001153334">
    <property type="component" value="Unassembled WGS sequence"/>
</dbReference>
<reference evidence="1" key="1">
    <citation type="submission" date="2022-11" db="EMBL/GenBank/DDBJ databases">
        <title>Genome Sequence of Nemania bipapillata.</title>
        <authorList>
            <person name="Buettner E."/>
        </authorList>
    </citation>
    <scope>NUCLEOTIDE SEQUENCE</scope>
    <source>
        <strain evidence="1">CP14</strain>
    </source>
</reference>
<gene>
    <name evidence="1" type="ORF">ONZ43_g3700</name>
</gene>
<evidence type="ECO:0000313" key="2">
    <source>
        <dbReference type="Proteomes" id="UP001153334"/>
    </source>
</evidence>
<evidence type="ECO:0000313" key="1">
    <source>
        <dbReference type="EMBL" id="KAJ8119327.1"/>
    </source>
</evidence>
<proteinExistence type="predicted"/>